<dbReference type="EMBL" id="PGFJ01000001">
    <property type="protein sequence ID" value="PJJ84479.1"/>
    <property type="molecule type" value="Genomic_DNA"/>
</dbReference>
<proteinExistence type="predicted"/>
<evidence type="ECO:0000313" key="2">
    <source>
        <dbReference type="EMBL" id="PJJ84479.1"/>
    </source>
</evidence>
<name>A0A2H9VUK0_9SPHI</name>
<organism evidence="2 3">
    <name type="scientific">Mucilaginibacter auburnensis</name>
    <dbReference type="NCBI Taxonomy" id="1457233"/>
    <lineage>
        <taxon>Bacteria</taxon>
        <taxon>Pseudomonadati</taxon>
        <taxon>Bacteroidota</taxon>
        <taxon>Sphingobacteriia</taxon>
        <taxon>Sphingobacteriales</taxon>
        <taxon>Sphingobacteriaceae</taxon>
        <taxon>Mucilaginibacter</taxon>
    </lineage>
</organism>
<dbReference type="AlphaFoldDB" id="A0A2H9VUK0"/>
<evidence type="ECO:0000256" key="1">
    <source>
        <dbReference type="SAM" id="Phobius"/>
    </source>
</evidence>
<keyword evidence="1" id="KW-0472">Membrane</keyword>
<accession>A0A2H9VUK0</accession>
<dbReference type="Proteomes" id="UP000242687">
    <property type="component" value="Unassembled WGS sequence"/>
</dbReference>
<keyword evidence="1" id="KW-1133">Transmembrane helix</keyword>
<keyword evidence="1" id="KW-0812">Transmembrane</keyword>
<feature type="transmembrane region" description="Helical" evidence="1">
    <location>
        <begin position="20"/>
        <end position="38"/>
    </location>
</feature>
<comment type="caution">
    <text evidence="2">The sequence shown here is derived from an EMBL/GenBank/DDBJ whole genome shotgun (WGS) entry which is preliminary data.</text>
</comment>
<reference evidence="2 3" key="1">
    <citation type="submission" date="2017-11" db="EMBL/GenBank/DDBJ databases">
        <title>Genomic Encyclopedia of Archaeal and Bacterial Type Strains, Phase II (KMG-II): From Individual Species to Whole Genera.</title>
        <authorList>
            <person name="Goeker M."/>
        </authorList>
    </citation>
    <scope>NUCLEOTIDE SEQUENCE [LARGE SCALE GENOMIC DNA]</scope>
    <source>
        <strain evidence="2 3">DSM 28175</strain>
    </source>
</reference>
<gene>
    <name evidence="2" type="ORF">CLV57_1492</name>
</gene>
<protein>
    <submittedName>
        <fullName evidence="2">Uncharacterized protein</fullName>
    </submittedName>
</protein>
<keyword evidence="3" id="KW-1185">Reference proteome</keyword>
<evidence type="ECO:0000313" key="3">
    <source>
        <dbReference type="Proteomes" id="UP000242687"/>
    </source>
</evidence>
<sequence>MRIKIFKSRLKKDEKNDSDLFYAAARILVCIFQSLRILNLNSKSLTLK</sequence>